<dbReference type="GO" id="GO:0003785">
    <property type="term" value="F:actin monomer binding"/>
    <property type="evidence" value="ECO:0007669"/>
    <property type="project" value="TreeGrafter"/>
</dbReference>
<keyword evidence="5" id="KW-0009">Actin-binding</keyword>
<dbReference type="EMBL" id="JWZX01002765">
    <property type="protein sequence ID" value="KOO27099.1"/>
    <property type="molecule type" value="Genomic_DNA"/>
</dbReference>
<comment type="subcellular location">
    <subcellularLocation>
        <location evidence="1">Cytoplasm</location>
        <location evidence="1">Cytoskeleton</location>
    </subcellularLocation>
</comment>
<dbReference type="OrthoDB" id="10006997at2759"/>
<feature type="domain" description="ADF-H" evidence="8">
    <location>
        <begin position="166"/>
        <end position="301"/>
    </location>
</feature>
<feature type="domain" description="ADF-H" evidence="8">
    <location>
        <begin position="1"/>
        <end position="131"/>
    </location>
</feature>
<evidence type="ECO:0000256" key="1">
    <source>
        <dbReference type="ARBA" id="ARBA00004245"/>
    </source>
</evidence>
<keyword evidence="4" id="KW-0677">Repeat</keyword>
<comment type="subunit">
    <text evidence="7">Interacts with G-actin; ADP-actin form.</text>
</comment>
<evidence type="ECO:0000256" key="5">
    <source>
        <dbReference type="ARBA" id="ARBA00023203"/>
    </source>
</evidence>
<proteinExistence type="inferred from homology"/>
<dbReference type="GO" id="GO:0051016">
    <property type="term" value="P:barbed-end actin filament capping"/>
    <property type="evidence" value="ECO:0007669"/>
    <property type="project" value="TreeGrafter"/>
</dbReference>
<evidence type="ECO:0000256" key="4">
    <source>
        <dbReference type="ARBA" id="ARBA00022737"/>
    </source>
</evidence>
<dbReference type="PANTHER" id="PTHR13759:SF1">
    <property type="entry name" value="TWINFILIN"/>
    <property type="match status" value="1"/>
</dbReference>
<dbReference type="GO" id="GO:0005884">
    <property type="term" value="C:actin filament"/>
    <property type="evidence" value="ECO:0007669"/>
    <property type="project" value="TreeGrafter"/>
</dbReference>
<dbReference type="GO" id="GO:0051015">
    <property type="term" value="F:actin filament binding"/>
    <property type="evidence" value="ECO:0007669"/>
    <property type="project" value="TreeGrafter"/>
</dbReference>
<evidence type="ECO:0000313" key="9">
    <source>
        <dbReference type="EMBL" id="KOO27099.1"/>
    </source>
</evidence>
<keyword evidence="10" id="KW-1185">Reference proteome</keyword>
<dbReference type="InterPro" id="IPR002108">
    <property type="entry name" value="ADF-H"/>
</dbReference>
<dbReference type="AlphaFoldDB" id="A0A0M0JKK3"/>
<gene>
    <name evidence="9" type="ORF">Ctob_006843</name>
</gene>
<comment type="caution">
    <text evidence="9">The sequence shown here is derived from an EMBL/GenBank/DDBJ whole genome shotgun (WGS) entry which is preliminary data.</text>
</comment>
<evidence type="ECO:0000256" key="7">
    <source>
        <dbReference type="ARBA" id="ARBA00038532"/>
    </source>
</evidence>
<dbReference type="Gene3D" id="3.40.20.10">
    <property type="entry name" value="Severin"/>
    <property type="match status" value="2"/>
</dbReference>
<keyword evidence="9" id="KW-0808">Transferase</keyword>
<dbReference type="Proteomes" id="UP000037460">
    <property type="component" value="Unassembled WGS sequence"/>
</dbReference>
<dbReference type="GO" id="GO:0016301">
    <property type="term" value="F:kinase activity"/>
    <property type="evidence" value="ECO:0007669"/>
    <property type="project" value="UniProtKB-KW"/>
</dbReference>
<dbReference type="GO" id="GO:0030042">
    <property type="term" value="P:actin filament depolymerization"/>
    <property type="evidence" value="ECO:0007669"/>
    <property type="project" value="TreeGrafter"/>
</dbReference>
<dbReference type="GO" id="GO:0005737">
    <property type="term" value="C:cytoplasm"/>
    <property type="evidence" value="ECO:0007669"/>
    <property type="project" value="TreeGrafter"/>
</dbReference>
<evidence type="ECO:0000256" key="6">
    <source>
        <dbReference type="ARBA" id="ARBA00023212"/>
    </source>
</evidence>
<evidence type="ECO:0000256" key="3">
    <source>
        <dbReference type="ARBA" id="ARBA00022490"/>
    </source>
</evidence>
<protein>
    <submittedName>
        <fullName evidence="9">Protein tyrosine kinase 9-like (A6-related protein) isoform cra_b</fullName>
    </submittedName>
</protein>
<evidence type="ECO:0000313" key="10">
    <source>
        <dbReference type="Proteomes" id="UP000037460"/>
    </source>
</evidence>
<comment type="similarity">
    <text evidence="2">Belongs to the actin-binding proteins ADF family. Twinfilin subfamily.</text>
</comment>
<sequence length="336" mass="35512">MSLAAFPLAPALTEAFNAKVARALKVGIASETFVLEQQFPANAGAEAADFAAIKATLTATQPCYVLFRSDAGEWALMAYVPDDGPVKQKMLYSSAKATLLRELGGSEQLPKEVHWSSLDEVALAEEQSATARAAELESAMTAVEKLKIEGARLEAIEAAGEKMSSVVGLSFPMTEPAKAGLSAFVAGTTGVLLLAIDKETIVCKASAPAGTPQDVAALLPAAEPCYCLYRWKHDREGVSATAVLFAYFCPDEAPVRLKMLHASTKGAMLQSLPSLGVEVTKSIEGLEVSELTDAELMTLVYGTQREVAATITKAAPKGGRRLIKKKSSEDTAVDLE</sequence>
<evidence type="ECO:0000259" key="8">
    <source>
        <dbReference type="PROSITE" id="PS51263"/>
    </source>
</evidence>
<keyword evidence="6" id="KW-0206">Cytoskeleton</keyword>
<dbReference type="Pfam" id="PF00241">
    <property type="entry name" value="Cofilin_ADF"/>
    <property type="match status" value="2"/>
</dbReference>
<name>A0A0M0JKK3_9EUKA</name>
<dbReference type="InterPro" id="IPR029006">
    <property type="entry name" value="ADF-H/Gelsolin-like_dom_sf"/>
</dbReference>
<evidence type="ECO:0000256" key="2">
    <source>
        <dbReference type="ARBA" id="ARBA00009557"/>
    </source>
</evidence>
<keyword evidence="9" id="KW-0418">Kinase</keyword>
<dbReference type="PROSITE" id="PS51263">
    <property type="entry name" value="ADF_H"/>
    <property type="match status" value="2"/>
</dbReference>
<accession>A0A0M0JKK3</accession>
<reference evidence="10" key="1">
    <citation type="journal article" date="2015" name="PLoS Genet.">
        <title>Genome Sequence and Transcriptome Analyses of Chrysochromulina tobin: Metabolic Tools for Enhanced Algal Fitness in the Prominent Order Prymnesiales (Haptophyceae).</title>
        <authorList>
            <person name="Hovde B.T."/>
            <person name="Deodato C.R."/>
            <person name="Hunsperger H.M."/>
            <person name="Ryken S.A."/>
            <person name="Yost W."/>
            <person name="Jha R.K."/>
            <person name="Patterson J."/>
            <person name="Monnat R.J. Jr."/>
            <person name="Barlow S.B."/>
            <person name="Starkenburg S.R."/>
            <person name="Cattolico R.A."/>
        </authorList>
    </citation>
    <scope>NUCLEOTIDE SEQUENCE</scope>
    <source>
        <strain evidence="10">CCMP291</strain>
    </source>
</reference>
<organism evidence="9 10">
    <name type="scientific">Chrysochromulina tobinii</name>
    <dbReference type="NCBI Taxonomy" id="1460289"/>
    <lineage>
        <taxon>Eukaryota</taxon>
        <taxon>Haptista</taxon>
        <taxon>Haptophyta</taxon>
        <taxon>Prymnesiophyceae</taxon>
        <taxon>Prymnesiales</taxon>
        <taxon>Chrysochromulinaceae</taxon>
        <taxon>Chrysochromulina</taxon>
    </lineage>
</organism>
<dbReference type="PANTHER" id="PTHR13759">
    <property type="entry name" value="TWINFILIN"/>
    <property type="match status" value="1"/>
</dbReference>
<keyword evidence="3" id="KW-0963">Cytoplasm</keyword>
<dbReference type="SUPFAM" id="SSF55753">
    <property type="entry name" value="Actin depolymerizing proteins"/>
    <property type="match status" value="2"/>
</dbReference>
<dbReference type="CDD" id="cd11285">
    <property type="entry name" value="ADF_Twf-N_like"/>
    <property type="match status" value="1"/>
</dbReference>
<dbReference type="SMART" id="SM00102">
    <property type="entry name" value="ADF"/>
    <property type="match status" value="2"/>
</dbReference>
<dbReference type="InterPro" id="IPR028458">
    <property type="entry name" value="Twinfilin"/>
</dbReference>